<proteinExistence type="predicted"/>
<accession>A0AAV0UE10</accession>
<evidence type="ECO:0008006" key="3">
    <source>
        <dbReference type="Google" id="ProtNLM"/>
    </source>
</evidence>
<organism evidence="1 2">
    <name type="scientific">Hyaloperonospora brassicae</name>
    <name type="common">Brassica downy mildew</name>
    <name type="synonym">Peronospora brassicae</name>
    <dbReference type="NCBI Taxonomy" id="162125"/>
    <lineage>
        <taxon>Eukaryota</taxon>
        <taxon>Sar</taxon>
        <taxon>Stramenopiles</taxon>
        <taxon>Oomycota</taxon>
        <taxon>Peronosporomycetes</taxon>
        <taxon>Peronosporales</taxon>
        <taxon>Peronosporaceae</taxon>
        <taxon>Hyaloperonospora</taxon>
    </lineage>
</organism>
<evidence type="ECO:0000313" key="2">
    <source>
        <dbReference type="Proteomes" id="UP001162031"/>
    </source>
</evidence>
<comment type="caution">
    <text evidence="1">The sequence shown here is derived from an EMBL/GenBank/DDBJ whole genome shotgun (WGS) entry which is preliminary data.</text>
</comment>
<gene>
    <name evidence="1" type="ORF">HBR001_LOCUS6365</name>
</gene>
<reference evidence="1" key="1">
    <citation type="submission" date="2022-12" db="EMBL/GenBank/DDBJ databases">
        <authorList>
            <person name="Webb A."/>
        </authorList>
    </citation>
    <scope>NUCLEOTIDE SEQUENCE</scope>
    <source>
        <strain evidence="1">Hp1</strain>
    </source>
</reference>
<keyword evidence="2" id="KW-1185">Reference proteome</keyword>
<dbReference type="AlphaFoldDB" id="A0AAV0UE10"/>
<dbReference type="Proteomes" id="UP001162031">
    <property type="component" value="Unassembled WGS sequence"/>
</dbReference>
<dbReference type="EMBL" id="CANTFL010001248">
    <property type="protein sequence ID" value="CAI5735067.1"/>
    <property type="molecule type" value="Genomic_DNA"/>
</dbReference>
<name>A0AAV0UE10_HYABA</name>
<protein>
    <recommendedName>
        <fullName evidence="3">EF-hand domain-containing protein</fullName>
    </recommendedName>
</protein>
<sequence>MMDVNGHEEISAVALEAEVEKLREIANMMDVNGHEEISAVALQAEVEKLREIASLHDDGHEEISAVALQAKEEKRQEIASLHDDGHDEISDAISQVVKDATFYAAKPVRGRSEIPFGSLDLAILERDIKRLSPNPNSPHLLLKALTSYFKDDVAKLASFFADVSCNPFNMAVIRRMREHVYQDWIAKRTTIKEAASLLKISLQEKDLLASKNYDTWLRYIAARAKNCYDRPELFDLILSELTDLIGKRKTAIVFANGRSKNVEVFKVLESKMFAQWKTGGYSPDSFEVGYQASRKSRIYFRSFR</sequence>
<evidence type="ECO:0000313" key="1">
    <source>
        <dbReference type="EMBL" id="CAI5735067.1"/>
    </source>
</evidence>